<evidence type="ECO:0000256" key="4">
    <source>
        <dbReference type="ARBA" id="ARBA00012438"/>
    </source>
</evidence>
<dbReference type="FunFam" id="3.30.565.10:FF:000010">
    <property type="entry name" value="Sensor histidine kinase RcsC"/>
    <property type="match status" value="1"/>
</dbReference>
<dbReference type="InterPro" id="IPR003594">
    <property type="entry name" value="HATPase_dom"/>
</dbReference>
<evidence type="ECO:0000256" key="8">
    <source>
        <dbReference type="ARBA" id="ARBA00022777"/>
    </source>
</evidence>
<evidence type="ECO:0000313" key="19">
    <source>
        <dbReference type="Proteomes" id="UP000217895"/>
    </source>
</evidence>
<feature type="domain" description="Response regulatory" evidence="17">
    <location>
        <begin position="624"/>
        <end position="737"/>
    </location>
</feature>
<dbReference type="SMART" id="SM00388">
    <property type="entry name" value="HisKA"/>
    <property type="match status" value="1"/>
</dbReference>
<gene>
    <name evidence="18" type="ORF">NIES2135_07040</name>
</gene>
<feature type="modified residue" description="4-aspartylphosphate" evidence="13">
    <location>
        <position position="673"/>
    </location>
</feature>
<evidence type="ECO:0000256" key="5">
    <source>
        <dbReference type="ARBA" id="ARBA00022475"/>
    </source>
</evidence>
<keyword evidence="6 13" id="KW-0597">Phosphoprotein</keyword>
<evidence type="ECO:0000256" key="10">
    <source>
        <dbReference type="ARBA" id="ARBA00023012"/>
    </source>
</evidence>
<dbReference type="SUPFAM" id="SSF47384">
    <property type="entry name" value="Homodimeric domain of signal transducing histidine kinase"/>
    <property type="match status" value="1"/>
</dbReference>
<dbReference type="Gene3D" id="1.10.287.130">
    <property type="match status" value="1"/>
</dbReference>
<dbReference type="PROSITE" id="PS50109">
    <property type="entry name" value="HIS_KIN"/>
    <property type="match status" value="1"/>
</dbReference>
<dbReference type="InterPro" id="IPR011006">
    <property type="entry name" value="CheY-like_superfamily"/>
</dbReference>
<feature type="domain" description="Histidine kinase" evidence="16">
    <location>
        <begin position="380"/>
        <end position="600"/>
    </location>
</feature>
<feature type="transmembrane region" description="Helical" evidence="15">
    <location>
        <begin position="228"/>
        <end position="246"/>
    </location>
</feature>
<keyword evidence="19" id="KW-1185">Reference proteome</keyword>
<evidence type="ECO:0000256" key="14">
    <source>
        <dbReference type="SAM" id="Coils"/>
    </source>
</evidence>
<dbReference type="Gene3D" id="3.30.565.10">
    <property type="entry name" value="Histidine kinase-like ATPase, C-terminal domain"/>
    <property type="match status" value="1"/>
</dbReference>
<feature type="coiled-coil region" evidence="14">
    <location>
        <begin position="332"/>
        <end position="366"/>
    </location>
</feature>
<dbReference type="InterPro" id="IPR036890">
    <property type="entry name" value="HATPase_C_sf"/>
</dbReference>
<dbReference type="SUPFAM" id="SSF52172">
    <property type="entry name" value="CheY-like"/>
    <property type="match status" value="1"/>
</dbReference>
<evidence type="ECO:0000256" key="3">
    <source>
        <dbReference type="ARBA" id="ARBA00006402"/>
    </source>
</evidence>
<evidence type="ECO:0000256" key="6">
    <source>
        <dbReference type="ARBA" id="ARBA00022553"/>
    </source>
</evidence>
<evidence type="ECO:0000256" key="11">
    <source>
        <dbReference type="ARBA" id="ARBA00023136"/>
    </source>
</evidence>
<feature type="transmembrane region" description="Helical" evidence="15">
    <location>
        <begin position="44"/>
        <end position="71"/>
    </location>
</feature>
<evidence type="ECO:0000256" key="7">
    <source>
        <dbReference type="ARBA" id="ARBA00022692"/>
    </source>
</evidence>
<dbReference type="PANTHER" id="PTHR43547">
    <property type="entry name" value="TWO-COMPONENT HISTIDINE KINASE"/>
    <property type="match status" value="1"/>
</dbReference>
<dbReference type="PRINTS" id="PR00344">
    <property type="entry name" value="BCTRLSENSOR"/>
</dbReference>
<dbReference type="Pfam" id="PF02518">
    <property type="entry name" value="HATPase_c"/>
    <property type="match status" value="1"/>
</dbReference>
<feature type="transmembrane region" description="Helical" evidence="15">
    <location>
        <begin position="117"/>
        <end position="141"/>
    </location>
</feature>
<feature type="transmembrane region" description="Helical" evidence="15">
    <location>
        <begin position="206"/>
        <end position="222"/>
    </location>
</feature>
<feature type="transmembrane region" description="Helical" evidence="15">
    <location>
        <begin position="153"/>
        <end position="172"/>
    </location>
</feature>
<keyword evidence="9 15" id="KW-1133">Transmembrane helix</keyword>
<dbReference type="InterPro" id="IPR003661">
    <property type="entry name" value="HisK_dim/P_dom"/>
</dbReference>
<evidence type="ECO:0000256" key="9">
    <source>
        <dbReference type="ARBA" id="ARBA00022989"/>
    </source>
</evidence>
<dbReference type="EMBL" id="AP018203">
    <property type="protein sequence ID" value="BAY53892.1"/>
    <property type="molecule type" value="Genomic_DNA"/>
</dbReference>
<dbReference type="Pfam" id="PF00512">
    <property type="entry name" value="HisKA"/>
    <property type="match status" value="1"/>
</dbReference>
<evidence type="ECO:0000256" key="13">
    <source>
        <dbReference type="PROSITE-ProRule" id="PRU00169"/>
    </source>
</evidence>
<dbReference type="EC" id="2.7.13.3" evidence="4"/>
<dbReference type="InterPro" id="IPR001789">
    <property type="entry name" value="Sig_transdc_resp-reg_receiver"/>
</dbReference>
<dbReference type="Proteomes" id="UP000217895">
    <property type="component" value="Chromosome"/>
</dbReference>
<dbReference type="InterPro" id="IPR007895">
    <property type="entry name" value="MASE1"/>
</dbReference>
<dbReference type="SUPFAM" id="SSF55874">
    <property type="entry name" value="ATPase domain of HSP90 chaperone/DNA topoisomerase II/histidine kinase"/>
    <property type="match status" value="1"/>
</dbReference>
<dbReference type="InterPro" id="IPR036097">
    <property type="entry name" value="HisK_dim/P_sf"/>
</dbReference>
<dbReference type="GO" id="GO:0000155">
    <property type="term" value="F:phosphorelay sensor kinase activity"/>
    <property type="evidence" value="ECO:0007669"/>
    <property type="project" value="InterPro"/>
</dbReference>
<dbReference type="AlphaFoldDB" id="A0A1Z4JAW4"/>
<evidence type="ECO:0000256" key="12">
    <source>
        <dbReference type="ARBA" id="ARBA00074306"/>
    </source>
</evidence>
<sequence length="746" mass="82326">MNARPSRQSWQPLLLGAGILILSHYAALLFRVQPAVSLWFPPSGVAVTLAIWFGMPAVILTGIVSTLVAPLWGNHGWSQFAGLIDGVEPFLAWWLYRRVWQRSLSLDRVKDVSVFVLSAPTVACASSAICGTLTLATIGNLPWGRVLSTIPHWWLGNAIGTMTIAPLAILTLNPVLQHWRWLPESELPAKSASDPCNSSRFRAEKIAIFGMSIAIAMLSVWQTSHNGFAFQQFAFLNFIPILWTALRFGAIGSIATASFCVIAALLSYILKYPNALILQNFPIDPDVLTVHKLSLLTQCAIALLTGTAITQQTQTQVKLAISQVQLAEYAARSRLAEILEQTNAQLKQANREKDELLMREKMARSQAEAANQVKDEFLAIVSHELRTPLNPILGWSKLLQTGKLDPATTEKALETISRNAKLQSQLIEDLLDVSRILRGKLILREIELDLSLVIRSAIETVRLSAEAKALALTFTQTNAASKVLVYGDPNRLQQVIVNLLTNAIKFTPEHGQIEVLLDCTATHVQIRVSDTGKGIHPEFLPYVFERFRQEDNGTTRNFGGLGLGLAIVRHLVELHHGQVEAKSEGLDQGATFVITLPIANANSEMLPEPIPSTPEFTPVLEGRKILVIDDEADTRELLQFFLESQHAIVISTASAQAAIAQLKPFQPDLIISDISMPEMDGYQFMRQVRQSHRIPAIALTANVREEDRLSAIAAGFDAHLAKPIVIEDLLTEIENLLDSFHSAFRE</sequence>
<protein>
    <recommendedName>
        <fullName evidence="12">Circadian input-output histidine kinase CikA</fullName>
        <ecNumber evidence="4">2.7.13.3</ecNumber>
    </recommendedName>
</protein>
<accession>A0A1Z4JAW4</accession>
<dbReference type="CDD" id="cd00075">
    <property type="entry name" value="HATPase"/>
    <property type="match status" value="1"/>
</dbReference>
<evidence type="ECO:0000313" key="18">
    <source>
        <dbReference type="EMBL" id="BAY53892.1"/>
    </source>
</evidence>
<feature type="transmembrane region" description="Helical" evidence="15">
    <location>
        <begin position="253"/>
        <end position="270"/>
    </location>
</feature>
<reference evidence="18 19" key="1">
    <citation type="submission" date="2017-06" db="EMBL/GenBank/DDBJ databases">
        <title>Genome sequencing of cyanobaciteial culture collection at National Institute for Environmental Studies (NIES).</title>
        <authorList>
            <person name="Hirose Y."/>
            <person name="Shimura Y."/>
            <person name="Fujisawa T."/>
            <person name="Nakamura Y."/>
            <person name="Kawachi M."/>
        </authorList>
    </citation>
    <scope>NUCLEOTIDE SEQUENCE [LARGE SCALE GENOMIC DNA]</scope>
    <source>
        <strain evidence="18 19">NIES-2135</strain>
    </source>
</reference>
<organism evidence="18 19">
    <name type="scientific">Leptolyngbya boryana NIES-2135</name>
    <dbReference type="NCBI Taxonomy" id="1973484"/>
    <lineage>
        <taxon>Bacteria</taxon>
        <taxon>Bacillati</taxon>
        <taxon>Cyanobacteriota</taxon>
        <taxon>Cyanophyceae</taxon>
        <taxon>Leptolyngbyales</taxon>
        <taxon>Leptolyngbyaceae</taxon>
        <taxon>Leptolyngbya group</taxon>
        <taxon>Leptolyngbya</taxon>
    </lineage>
</organism>
<evidence type="ECO:0000259" key="17">
    <source>
        <dbReference type="PROSITE" id="PS50110"/>
    </source>
</evidence>
<dbReference type="InterPro" id="IPR004358">
    <property type="entry name" value="Sig_transdc_His_kin-like_C"/>
</dbReference>
<keyword evidence="14" id="KW-0175">Coiled coil</keyword>
<dbReference type="PROSITE" id="PS50110">
    <property type="entry name" value="RESPONSE_REGULATORY"/>
    <property type="match status" value="1"/>
</dbReference>
<evidence type="ECO:0000259" key="16">
    <source>
        <dbReference type="PROSITE" id="PS50109"/>
    </source>
</evidence>
<keyword evidence="7 15" id="KW-0812">Transmembrane</keyword>
<dbReference type="Pfam" id="PF05231">
    <property type="entry name" value="MASE1"/>
    <property type="match status" value="1"/>
</dbReference>
<dbReference type="PANTHER" id="PTHR43547:SF2">
    <property type="entry name" value="HYBRID SIGNAL TRANSDUCTION HISTIDINE KINASE C"/>
    <property type="match status" value="1"/>
</dbReference>
<comment type="subcellular location">
    <subcellularLocation>
        <location evidence="2">Cell membrane</location>
        <topology evidence="2">Multi-pass membrane protein</topology>
    </subcellularLocation>
</comment>
<dbReference type="SMART" id="SM00387">
    <property type="entry name" value="HATPase_c"/>
    <property type="match status" value="1"/>
</dbReference>
<keyword evidence="8 18" id="KW-0808">Transferase</keyword>
<keyword evidence="8 18" id="KW-0418">Kinase</keyword>
<evidence type="ECO:0000256" key="15">
    <source>
        <dbReference type="SAM" id="Phobius"/>
    </source>
</evidence>
<keyword evidence="11 15" id="KW-0472">Membrane</keyword>
<evidence type="ECO:0000256" key="2">
    <source>
        <dbReference type="ARBA" id="ARBA00004651"/>
    </source>
</evidence>
<dbReference type="GO" id="GO:0005886">
    <property type="term" value="C:plasma membrane"/>
    <property type="evidence" value="ECO:0007669"/>
    <property type="project" value="UniProtKB-SubCell"/>
</dbReference>
<comment type="similarity">
    <text evidence="3">In the N-terminal section; belongs to the phytochrome family.</text>
</comment>
<keyword evidence="10" id="KW-0902">Two-component regulatory system</keyword>
<name>A0A1Z4JAW4_LEPBY</name>
<dbReference type="CDD" id="cd17580">
    <property type="entry name" value="REC_2_DhkD-like"/>
    <property type="match status" value="1"/>
</dbReference>
<dbReference type="SMART" id="SM00448">
    <property type="entry name" value="REC"/>
    <property type="match status" value="1"/>
</dbReference>
<dbReference type="InterPro" id="IPR005467">
    <property type="entry name" value="His_kinase_dom"/>
</dbReference>
<comment type="catalytic activity">
    <reaction evidence="1">
        <text>ATP + protein L-histidine = ADP + protein N-phospho-L-histidine.</text>
        <dbReference type="EC" id="2.7.13.3"/>
    </reaction>
</comment>
<dbReference type="CDD" id="cd00082">
    <property type="entry name" value="HisKA"/>
    <property type="match status" value="1"/>
</dbReference>
<proteinExistence type="inferred from homology"/>
<dbReference type="Gene3D" id="3.40.50.2300">
    <property type="match status" value="1"/>
</dbReference>
<dbReference type="Pfam" id="PF00072">
    <property type="entry name" value="Response_reg"/>
    <property type="match status" value="1"/>
</dbReference>
<keyword evidence="5" id="KW-1003">Cell membrane</keyword>
<evidence type="ECO:0000256" key="1">
    <source>
        <dbReference type="ARBA" id="ARBA00000085"/>
    </source>
</evidence>
<feature type="transmembrane region" description="Helical" evidence="15">
    <location>
        <begin position="12"/>
        <end position="32"/>
    </location>
</feature>